<dbReference type="RefSeq" id="WP_377915682.1">
    <property type="nucleotide sequence ID" value="NZ_JBHRZT010000052.1"/>
</dbReference>
<dbReference type="GO" id="GO:0032259">
    <property type="term" value="P:methylation"/>
    <property type="evidence" value="ECO:0007669"/>
    <property type="project" value="UniProtKB-KW"/>
</dbReference>
<comment type="cofactor">
    <cofactor evidence="1">
        <name>FAD</name>
        <dbReference type="ChEBI" id="CHEBI:57692"/>
    </cofactor>
</comment>
<dbReference type="Gene3D" id="3.20.20.330">
    <property type="entry name" value="Homocysteine-binding-like domain"/>
    <property type="match status" value="1"/>
</dbReference>
<name>A0ABV8B481_9BACI</name>
<dbReference type="EC" id="1.5.1.20" evidence="10"/>
<evidence type="ECO:0000313" key="10">
    <source>
        <dbReference type="EMBL" id="MFC3884334.1"/>
    </source>
</evidence>
<keyword evidence="8" id="KW-0479">Metal-binding</keyword>
<dbReference type="PANTHER" id="PTHR11103">
    <property type="entry name" value="SLR1189 PROTEIN"/>
    <property type="match status" value="1"/>
</dbReference>
<evidence type="ECO:0000256" key="3">
    <source>
        <dbReference type="ARBA" id="ARBA00022603"/>
    </source>
</evidence>
<dbReference type="InterPro" id="IPR003726">
    <property type="entry name" value="HCY_dom"/>
</dbReference>
<dbReference type="Pfam" id="PF02574">
    <property type="entry name" value="S-methyl_trans"/>
    <property type="match status" value="1"/>
</dbReference>
<protein>
    <submittedName>
        <fullName evidence="10">Bifunctional homocysteine S-methyltransferase/methylenetetrahydrofolate reductase</fullName>
        <ecNumber evidence="10">1.5.1.20</ecNumber>
        <ecNumber evidence="10">2.1.1.10</ecNumber>
    </submittedName>
</protein>
<feature type="binding site" evidence="8">
    <location>
        <position position="201"/>
    </location>
    <ligand>
        <name>Zn(2+)</name>
        <dbReference type="ChEBI" id="CHEBI:29105"/>
    </ligand>
</feature>
<evidence type="ECO:0000256" key="6">
    <source>
        <dbReference type="ARBA" id="ARBA00022827"/>
    </source>
</evidence>
<dbReference type="InterPro" id="IPR003171">
    <property type="entry name" value="Mehydrof_redctse-like"/>
</dbReference>
<accession>A0ABV8B481</accession>
<dbReference type="GO" id="GO:0008168">
    <property type="term" value="F:methyltransferase activity"/>
    <property type="evidence" value="ECO:0007669"/>
    <property type="project" value="UniProtKB-KW"/>
</dbReference>
<keyword evidence="7 10" id="KW-0560">Oxidoreductase</keyword>
<dbReference type="SUPFAM" id="SSF51730">
    <property type="entry name" value="FAD-linked oxidoreductase"/>
    <property type="match status" value="1"/>
</dbReference>
<dbReference type="GO" id="GO:0004489">
    <property type="term" value="F:methylenetetrahydrofolate reductase [NAD(P)H] activity"/>
    <property type="evidence" value="ECO:0007669"/>
    <property type="project" value="UniProtKB-EC"/>
</dbReference>
<dbReference type="Pfam" id="PF02219">
    <property type="entry name" value="MTHFR"/>
    <property type="match status" value="1"/>
</dbReference>
<organism evidence="10 11">
    <name type="scientific">Bacillus songklensis</name>
    <dbReference type="NCBI Taxonomy" id="1069116"/>
    <lineage>
        <taxon>Bacteria</taxon>
        <taxon>Bacillati</taxon>
        <taxon>Bacillota</taxon>
        <taxon>Bacilli</taxon>
        <taxon>Bacillales</taxon>
        <taxon>Bacillaceae</taxon>
        <taxon>Bacillus</taxon>
    </lineage>
</organism>
<keyword evidence="8" id="KW-0862">Zinc</keyword>
<evidence type="ECO:0000259" key="9">
    <source>
        <dbReference type="PROSITE" id="PS50970"/>
    </source>
</evidence>
<dbReference type="NCBIfam" id="NF006396">
    <property type="entry name" value="PRK08645.1"/>
    <property type="match status" value="1"/>
</dbReference>
<evidence type="ECO:0000256" key="4">
    <source>
        <dbReference type="ARBA" id="ARBA00022630"/>
    </source>
</evidence>
<keyword evidence="5 8" id="KW-0808">Transferase</keyword>
<dbReference type="InterPro" id="IPR036589">
    <property type="entry name" value="HCY_dom_sf"/>
</dbReference>
<dbReference type="SUPFAM" id="SSF82282">
    <property type="entry name" value="Homocysteine S-methyltransferase"/>
    <property type="match status" value="1"/>
</dbReference>
<comment type="cofactor">
    <cofactor evidence="8">
        <name>Zn(2+)</name>
        <dbReference type="ChEBI" id="CHEBI:29105"/>
    </cofactor>
</comment>
<evidence type="ECO:0000256" key="1">
    <source>
        <dbReference type="ARBA" id="ARBA00001974"/>
    </source>
</evidence>
<sequence>MGLLKDLQSRILIGDGAMGTLLYAHGVDSCFEQLNVTNRDEIFRVHEAYLKAGSNVIQTNTYGANYHKLARHGLEDEVKTFNIAAAQIAKEAAKGNAYVVGTVGGVRALTKSTITIEEIRRNFREQLFWLLHEEVDGILLETYYDLEELKTVLSIARKETNKPIIAHVSLHEKGVLQDGTHLGDALSQLEELGADVVGINCRLGPYHMIESLEEVPLPKRAFLSAYPNASLPDYVDGRLVYETDSQYFYETALAFRNQGVRLIGGCCGTTPAHIEAISSALKDKEPITFKRTKERQVVEIQETADDQHSHIHNIVKERRSVIVELDPPKQFGIEKFMTGAKALHDIGVDAVTLADNSLASPRISNLAMASLLRHKTDVRPLVHITCRDRNLIGLQSHLMGLHTLGINQILAVTGDPSKIGDFPGATSVYDLSSFDLISLIAQFNEGLSYSGKPLGQKTNFSIAGAFNPNVRHLDKAVLRLEKKIACGAHYFISQPVYSISQIEAIYEATKHLSAPIYIGIMPLTSARNARFLHHEVPGIKLSEDILARMDATENDAQKGQQEGIAIAKHLIDAAYDLFNGIYLITPFMRYEMTVELTKYIHDKERIRKEDHHVSTLHS</sequence>
<keyword evidence="11" id="KW-1185">Reference proteome</keyword>
<dbReference type="EMBL" id="JBHRZT010000052">
    <property type="protein sequence ID" value="MFC3884334.1"/>
    <property type="molecule type" value="Genomic_DNA"/>
</dbReference>
<evidence type="ECO:0000313" key="11">
    <source>
        <dbReference type="Proteomes" id="UP001595752"/>
    </source>
</evidence>
<dbReference type="Gene3D" id="3.20.20.220">
    <property type="match status" value="1"/>
</dbReference>
<dbReference type="Proteomes" id="UP001595752">
    <property type="component" value="Unassembled WGS sequence"/>
</dbReference>
<keyword evidence="6" id="KW-0274">FAD</keyword>
<comment type="pathway">
    <text evidence="2">One-carbon metabolism; tetrahydrofolate interconversion.</text>
</comment>
<feature type="binding site" evidence="8">
    <location>
        <position position="267"/>
    </location>
    <ligand>
        <name>Zn(2+)</name>
        <dbReference type="ChEBI" id="CHEBI:29105"/>
    </ligand>
</feature>
<evidence type="ECO:0000256" key="8">
    <source>
        <dbReference type="PROSITE-ProRule" id="PRU00333"/>
    </source>
</evidence>
<evidence type="ECO:0000256" key="5">
    <source>
        <dbReference type="ARBA" id="ARBA00022679"/>
    </source>
</evidence>
<comment type="caution">
    <text evidence="10">The sequence shown here is derived from an EMBL/GenBank/DDBJ whole genome shotgun (WGS) entry which is preliminary data.</text>
</comment>
<keyword evidence="4" id="KW-0285">Flavoprotein</keyword>
<dbReference type="InterPro" id="IPR029041">
    <property type="entry name" value="FAD-linked_oxidoreductase-like"/>
</dbReference>
<dbReference type="EC" id="2.1.1.10" evidence="10"/>
<evidence type="ECO:0000256" key="7">
    <source>
        <dbReference type="ARBA" id="ARBA00023002"/>
    </source>
</evidence>
<dbReference type="CDD" id="cd00537">
    <property type="entry name" value="MTHFR"/>
    <property type="match status" value="1"/>
</dbReference>
<dbReference type="PROSITE" id="PS50970">
    <property type="entry name" value="HCY"/>
    <property type="match status" value="1"/>
</dbReference>
<reference evidence="11" key="1">
    <citation type="journal article" date="2019" name="Int. J. Syst. Evol. Microbiol.">
        <title>The Global Catalogue of Microorganisms (GCM) 10K type strain sequencing project: providing services to taxonomists for standard genome sequencing and annotation.</title>
        <authorList>
            <consortium name="The Broad Institute Genomics Platform"/>
            <consortium name="The Broad Institute Genome Sequencing Center for Infectious Disease"/>
            <person name="Wu L."/>
            <person name="Ma J."/>
        </authorList>
    </citation>
    <scope>NUCLEOTIDE SEQUENCE [LARGE SCALE GENOMIC DNA]</scope>
    <source>
        <strain evidence="11">CCUG 61889</strain>
    </source>
</reference>
<feature type="domain" description="Hcy-binding" evidence="9">
    <location>
        <begin position="1"/>
        <end position="281"/>
    </location>
</feature>
<proteinExistence type="predicted"/>
<dbReference type="PANTHER" id="PTHR11103:SF18">
    <property type="entry name" value="SLR1189 PROTEIN"/>
    <property type="match status" value="1"/>
</dbReference>
<keyword evidence="3 8" id="KW-0489">Methyltransferase</keyword>
<evidence type="ECO:0000256" key="2">
    <source>
        <dbReference type="ARBA" id="ARBA00004777"/>
    </source>
</evidence>
<gene>
    <name evidence="10" type="ORF">ACFOU2_12835</name>
</gene>
<feature type="binding site" evidence="8">
    <location>
        <position position="266"/>
    </location>
    <ligand>
        <name>Zn(2+)</name>
        <dbReference type="ChEBI" id="CHEBI:29105"/>
    </ligand>
</feature>